<dbReference type="RefSeq" id="WP_260997277.1">
    <property type="nucleotide sequence ID" value="NZ_CP054475.1"/>
</dbReference>
<dbReference type="EMBL" id="CP054475">
    <property type="protein sequence ID" value="UXD88547.1"/>
    <property type="molecule type" value="Genomic_DNA"/>
</dbReference>
<dbReference type="Proteomes" id="UP001065322">
    <property type="component" value="Chromosome"/>
</dbReference>
<organism evidence="1 2">
    <name type="scientific">Thalassolituus hydrocarboniclasticus</name>
    <dbReference type="NCBI Taxonomy" id="2742796"/>
    <lineage>
        <taxon>Bacteria</taxon>
        <taxon>Pseudomonadati</taxon>
        <taxon>Pseudomonadota</taxon>
        <taxon>Gammaproteobacteria</taxon>
        <taxon>Oceanospirillales</taxon>
        <taxon>Oceanospirillaceae</taxon>
        <taxon>Thalassolituus</taxon>
    </lineage>
</organism>
<protein>
    <submittedName>
        <fullName evidence="1">Uncharacterized protein</fullName>
    </submittedName>
</protein>
<gene>
    <name evidence="1" type="ORF">HUF19_14395</name>
</gene>
<evidence type="ECO:0000313" key="1">
    <source>
        <dbReference type="EMBL" id="UXD88547.1"/>
    </source>
</evidence>
<evidence type="ECO:0000313" key="2">
    <source>
        <dbReference type="Proteomes" id="UP001065322"/>
    </source>
</evidence>
<keyword evidence="2" id="KW-1185">Reference proteome</keyword>
<accession>A0ABY6ACP4</accession>
<name>A0ABY6ACP4_9GAMM</name>
<proteinExistence type="predicted"/>
<reference evidence="2" key="1">
    <citation type="submission" date="2020-06" db="EMBL/GenBank/DDBJ databases">
        <title>Thalassolituus marinus alknpb1M-1, a hydrocarbon-degrading bacterium isolated from the deep-sea overlying water using an in-situ strategy from the South China Sea basin.</title>
        <authorList>
            <person name="Dong C."/>
            <person name="Chen Y."/>
            <person name="Shao Z."/>
        </authorList>
    </citation>
    <scope>NUCLEOTIDE SEQUENCE [LARGE SCALE GENOMIC DNA]</scope>
    <source>
        <strain evidence="2">alknpb1M-1</strain>
    </source>
</reference>
<sequence length="223" mass="25600">MTMTIEQKRRAVFTVLNATLEGDGLWRAMWRWQNNYAQKSQFELNGFLSDCRDIPEVAENRANLYRQLIGVLMDGSAQLQPDPMEDMLKFQSDQAQSNSLDRMELFQQQDWTQVYDVVLTTLFGQLRSDTARVVKRYAMEQSLRHSISQDLAYAFNLWGDERHPLNLSAVGLTDLKRLLNFIYIGVCECLGPVDADRILSQSIRSAAESNSDPATDPRQLLEK</sequence>